<evidence type="ECO:0000256" key="4">
    <source>
        <dbReference type="HAMAP-Rule" id="MF_03135"/>
    </source>
</evidence>
<evidence type="ECO:0000313" key="8">
    <source>
        <dbReference type="EMBL" id="GIY14865.1"/>
    </source>
</evidence>
<evidence type="ECO:0000256" key="5">
    <source>
        <dbReference type="RuleBase" id="RU000642"/>
    </source>
</evidence>
<proteinExistence type="inferred from homology"/>
<dbReference type="GO" id="GO:0070125">
    <property type="term" value="P:mitochondrial translational elongation"/>
    <property type="evidence" value="ECO:0007669"/>
    <property type="project" value="TreeGrafter"/>
</dbReference>
<dbReference type="InterPro" id="IPR014039">
    <property type="entry name" value="Transl_elong_EFTs/EF1B_dimer"/>
</dbReference>
<name>A0AAV4QZG5_9ARAC</name>
<dbReference type="Gene3D" id="3.30.479.20">
    <property type="entry name" value="Elongation factor Ts, dimerisation domain"/>
    <property type="match status" value="2"/>
</dbReference>
<sequence length="352" mass="38802">MLGAISRRFFHSSKAYLAVSRSSALGKLRKSTGYSVSNCKKALEMFPDDISKAEEWLHAEAKQQGWAKWSKIQSRSATQGLVGVFSKDKIGIMIEVNCETDFVARNAEFQQLVGNILSGCANHIDAYPATESITKKVLDEAQLKDIKCNTITINELVNSAINKFNEKTVVKRAVCYKVKDNISLGSLSHPTTVCPNLEGALLGKYGALLVYKNNSNEESVKNVSLGVCQHIIGMNPSAIGELTENDIKSFNQVSNVEESKVEAVAEKEIKENTGENPDESEEKTEGQDTLDTNLNDNEDTRLLFQPFLLDTNVTVGEIVYKDGLEIVDFERFECGQNSAENIEVKEASSISI</sequence>
<evidence type="ECO:0000256" key="2">
    <source>
        <dbReference type="ARBA" id="ARBA00022768"/>
    </source>
</evidence>
<keyword evidence="9" id="KW-1185">Reference proteome</keyword>
<dbReference type="GO" id="GO:0005739">
    <property type="term" value="C:mitochondrion"/>
    <property type="evidence" value="ECO:0007669"/>
    <property type="project" value="UniProtKB-SubCell"/>
</dbReference>
<dbReference type="InterPro" id="IPR009060">
    <property type="entry name" value="UBA-like_sf"/>
</dbReference>
<dbReference type="GO" id="GO:0003746">
    <property type="term" value="F:translation elongation factor activity"/>
    <property type="evidence" value="ECO:0007669"/>
    <property type="project" value="UniProtKB-UniRule"/>
</dbReference>
<reference evidence="8 9" key="1">
    <citation type="submission" date="2021-06" db="EMBL/GenBank/DDBJ databases">
        <title>Caerostris darwini draft genome.</title>
        <authorList>
            <person name="Kono N."/>
            <person name="Arakawa K."/>
        </authorList>
    </citation>
    <scope>NUCLEOTIDE SEQUENCE [LARGE SCALE GENOMIC DNA]</scope>
</reference>
<comment type="subcellular location">
    <subcellularLocation>
        <location evidence="4">Mitochondrion</location>
    </subcellularLocation>
</comment>
<dbReference type="EMBL" id="BPLQ01005419">
    <property type="protein sequence ID" value="GIY14865.1"/>
    <property type="molecule type" value="Genomic_DNA"/>
</dbReference>
<dbReference type="PANTHER" id="PTHR11741">
    <property type="entry name" value="ELONGATION FACTOR TS"/>
    <property type="match status" value="1"/>
</dbReference>
<organism evidence="8 9">
    <name type="scientific">Caerostris darwini</name>
    <dbReference type="NCBI Taxonomy" id="1538125"/>
    <lineage>
        <taxon>Eukaryota</taxon>
        <taxon>Metazoa</taxon>
        <taxon>Ecdysozoa</taxon>
        <taxon>Arthropoda</taxon>
        <taxon>Chelicerata</taxon>
        <taxon>Arachnida</taxon>
        <taxon>Araneae</taxon>
        <taxon>Araneomorphae</taxon>
        <taxon>Entelegynae</taxon>
        <taxon>Araneoidea</taxon>
        <taxon>Araneidae</taxon>
        <taxon>Caerostris</taxon>
    </lineage>
</organism>
<dbReference type="AlphaFoldDB" id="A0AAV4QZG5"/>
<dbReference type="NCBIfam" id="TIGR00116">
    <property type="entry name" value="tsf"/>
    <property type="match status" value="1"/>
</dbReference>
<keyword evidence="2 4" id="KW-0251">Elongation factor</keyword>
<dbReference type="HAMAP" id="MF_00050">
    <property type="entry name" value="EF_Ts"/>
    <property type="match status" value="1"/>
</dbReference>
<evidence type="ECO:0000313" key="9">
    <source>
        <dbReference type="Proteomes" id="UP001054837"/>
    </source>
</evidence>
<dbReference type="Proteomes" id="UP001054837">
    <property type="component" value="Unassembled WGS sequence"/>
</dbReference>
<dbReference type="InterPro" id="IPR001816">
    <property type="entry name" value="Transl_elong_EFTs/EF1B"/>
</dbReference>
<dbReference type="PROSITE" id="PS01126">
    <property type="entry name" value="EF_TS_1"/>
    <property type="match status" value="1"/>
</dbReference>
<comment type="caution">
    <text evidence="8">The sequence shown here is derived from an EMBL/GenBank/DDBJ whole genome shotgun (WGS) entry which is preliminary data.</text>
</comment>
<comment type="similarity">
    <text evidence="1 4 5">Belongs to the EF-Ts family.</text>
</comment>
<feature type="region of interest" description="Disordered" evidence="6">
    <location>
        <begin position="268"/>
        <end position="296"/>
    </location>
</feature>
<feature type="domain" description="Translation elongation factor EFTs/EF1B dimerisation" evidence="7">
    <location>
        <begin position="91"/>
        <end position="336"/>
    </location>
</feature>
<dbReference type="Pfam" id="PF00889">
    <property type="entry name" value="EF_TS"/>
    <property type="match status" value="1"/>
</dbReference>
<dbReference type="SUPFAM" id="SSF46934">
    <property type="entry name" value="UBA-like"/>
    <property type="match status" value="1"/>
</dbReference>
<evidence type="ECO:0000256" key="1">
    <source>
        <dbReference type="ARBA" id="ARBA00005532"/>
    </source>
</evidence>
<evidence type="ECO:0000256" key="3">
    <source>
        <dbReference type="ARBA" id="ARBA00022917"/>
    </source>
</evidence>
<dbReference type="SUPFAM" id="SSF54713">
    <property type="entry name" value="Elongation factor Ts (EF-Ts), dimerisation domain"/>
    <property type="match status" value="2"/>
</dbReference>
<dbReference type="CDD" id="cd14275">
    <property type="entry name" value="UBA_EF-Ts"/>
    <property type="match status" value="1"/>
</dbReference>
<gene>
    <name evidence="8" type="primary">AAEL000331</name>
    <name evidence="8" type="ORF">CDAR_559621</name>
</gene>
<dbReference type="InterPro" id="IPR018101">
    <property type="entry name" value="Transl_elong_Ts_CS"/>
</dbReference>
<keyword evidence="3 4" id="KW-0648">Protein biosynthesis</keyword>
<protein>
    <recommendedName>
        <fullName evidence="4">Elongation factor Ts, mitochondrial</fullName>
        <shortName evidence="4">EF-Ts</shortName>
        <shortName evidence="4">EF-TsMt</shortName>
    </recommendedName>
</protein>
<dbReference type="PROSITE" id="PS01127">
    <property type="entry name" value="EF_TS_2"/>
    <property type="match status" value="1"/>
</dbReference>
<dbReference type="PANTHER" id="PTHR11741:SF0">
    <property type="entry name" value="ELONGATION FACTOR TS, MITOCHONDRIAL"/>
    <property type="match status" value="1"/>
</dbReference>
<keyword evidence="4" id="KW-0496">Mitochondrion</keyword>
<dbReference type="Gene3D" id="1.10.8.10">
    <property type="entry name" value="DNA helicase RuvA subunit, C-terminal domain"/>
    <property type="match status" value="1"/>
</dbReference>
<evidence type="ECO:0000259" key="7">
    <source>
        <dbReference type="Pfam" id="PF00889"/>
    </source>
</evidence>
<evidence type="ECO:0000256" key="6">
    <source>
        <dbReference type="SAM" id="MobiDB-lite"/>
    </source>
</evidence>
<comment type="function">
    <text evidence="4 5">Associates with the EF-Tu.GDP complex and induces the exchange of GDP to GTP. It remains bound to the aminoacyl-tRNA.EF-Tu.GTP complex up to the GTP hydrolysis stage on the ribosome.</text>
</comment>
<dbReference type="InterPro" id="IPR036402">
    <property type="entry name" value="EF-Ts_dimer_sf"/>
</dbReference>
<accession>A0AAV4QZG5</accession>
<dbReference type="Pfam" id="PF25025">
    <property type="entry name" value="EF-Ts_N"/>
    <property type="match status" value="1"/>
</dbReference>